<dbReference type="InterPro" id="IPR021731">
    <property type="entry name" value="AMIN_dom"/>
</dbReference>
<keyword evidence="3 9" id="KW-0732">Signal</keyword>
<dbReference type="Pfam" id="PF11741">
    <property type="entry name" value="AMIN"/>
    <property type="match status" value="2"/>
</dbReference>
<dbReference type="Pfam" id="PF00263">
    <property type="entry name" value="Secretin"/>
    <property type="match status" value="1"/>
</dbReference>
<protein>
    <submittedName>
        <fullName evidence="11">Type IV pilus biogenesis and competence protein pilQ</fullName>
    </submittedName>
</protein>
<dbReference type="Gene3D" id="2.60.40.3470">
    <property type="match status" value="1"/>
</dbReference>
<dbReference type="Gene3D" id="3.30.1370.130">
    <property type="match status" value="1"/>
</dbReference>
<keyword evidence="6" id="KW-0998">Cell outer membrane</keyword>
<dbReference type="InterPro" id="IPR005644">
    <property type="entry name" value="NolW-like"/>
</dbReference>
<dbReference type="InterPro" id="IPR001775">
    <property type="entry name" value="GspD/PilQ"/>
</dbReference>
<dbReference type="EMBL" id="UGQA01000001">
    <property type="protein sequence ID" value="STY95795.1"/>
    <property type="molecule type" value="Genomic_DNA"/>
</dbReference>
<dbReference type="GO" id="GO:0009306">
    <property type="term" value="P:protein secretion"/>
    <property type="evidence" value="ECO:0007669"/>
    <property type="project" value="InterPro"/>
</dbReference>
<keyword evidence="4" id="KW-0653">Protein transport</keyword>
<dbReference type="Gene3D" id="2.60.40.3500">
    <property type="match status" value="1"/>
</dbReference>
<keyword evidence="2 8" id="KW-0813">Transport</keyword>
<evidence type="ECO:0000256" key="3">
    <source>
        <dbReference type="ARBA" id="ARBA00022729"/>
    </source>
</evidence>
<evidence type="ECO:0000256" key="7">
    <source>
        <dbReference type="RuleBase" id="RU004003"/>
    </source>
</evidence>
<evidence type="ECO:0000256" key="9">
    <source>
        <dbReference type="SAM" id="SignalP"/>
    </source>
</evidence>
<evidence type="ECO:0000256" key="4">
    <source>
        <dbReference type="ARBA" id="ARBA00022927"/>
    </source>
</evidence>
<accession>A0A378Q561</accession>
<evidence type="ECO:0000256" key="1">
    <source>
        <dbReference type="ARBA" id="ARBA00004370"/>
    </source>
</evidence>
<gene>
    <name evidence="11" type="primary">pilQ</name>
    <name evidence="11" type="ORF">NCTC11091_01593</name>
</gene>
<keyword evidence="5" id="KW-0472">Membrane</keyword>
<dbReference type="Pfam" id="PF07660">
    <property type="entry name" value="STN"/>
    <property type="match status" value="1"/>
</dbReference>
<dbReference type="Gene3D" id="3.30.1370.120">
    <property type="match status" value="1"/>
</dbReference>
<organism evidence="11 12">
    <name type="scientific">Faucicola atlantae</name>
    <dbReference type="NCBI Taxonomy" id="34059"/>
    <lineage>
        <taxon>Bacteria</taxon>
        <taxon>Pseudomonadati</taxon>
        <taxon>Pseudomonadota</taxon>
        <taxon>Gammaproteobacteria</taxon>
        <taxon>Moraxellales</taxon>
        <taxon>Moraxellaceae</taxon>
        <taxon>Faucicola</taxon>
    </lineage>
</organism>
<comment type="subcellular location">
    <subcellularLocation>
        <location evidence="8">Cell outer membrane</location>
    </subcellularLocation>
    <subcellularLocation>
        <location evidence="1">Membrane</location>
    </subcellularLocation>
</comment>
<name>A0A378Q561_9GAMM</name>
<feature type="domain" description="Secretin/TonB short N-terminal" evidence="10">
    <location>
        <begin position="350"/>
        <end position="398"/>
    </location>
</feature>
<evidence type="ECO:0000313" key="11">
    <source>
        <dbReference type="EMBL" id="STY95795.1"/>
    </source>
</evidence>
<dbReference type="GO" id="GO:0009279">
    <property type="term" value="C:cell outer membrane"/>
    <property type="evidence" value="ECO:0007669"/>
    <property type="project" value="UniProtKB-SubCell"/>
</dbReference>
<dbReference type="PRINTS" id="PR00811">
    <property type="entry name" value="BCTERIALGSPD"/>
</dbReference>
<sequence length="764" mass="82536">MTIFAYLRRSCLHSMHTTSAKRSAVSLAVGMAILGQAALAADTSINAVSVSEPMPGITELSVDFSNQPVKPTAYELDHPKRLVLDFNNVDQGLKDRLISFNQGNIKDVTAVEGGNTTRLIIGINDQQPLSTRMDNHRLVISMQSPSAAVSSQTPVSPTFVGTSSAPVVATPPAVEPIADKNAAPVPRDTMVVKVNPLLNPSASFSRSYNYDGLSSINVSPQGNGSTVAINVSNPNIPLDIQRNGDELVVRMTGATIPARLQHQTAGAGLVQTVVANNQGNNGVIRLVMNGDYEYKAYQTGSQLNINVTPPKRLTEPTLEERTYTGEPLSLEFQDVSVRTILEVLGQHTNTNIIASDSVSGNITLRLINVPWDQALDIILKSKNLDKRVNGNVIWVAPAQELQDQEQAQLQALQKNKELAPLRTEFIRLNYAQADQLRQMIESRRSTTNDSGNGSLLSPRGTVTIDARTNTLIVQDTAEVIGNIRELVSKLDIPVRQVMIEARIVSANDGFSKEMGVKWGILSNGVHKNRDLLVGGSQQTLWDLKKYDMQTITVNGQSISYPEYTITRPDNLNVNLGTVADPAGRIAFGLLSISDLLLDLELSAMQADNKGEVISSPKVLTADKQTAKVMSGTQIPYQEAAASGATSTSFVEAALSLEVTPNITPDGRIGMQLNIENGSPTIINGATAVAKDSIQTNVVVDDGQTVVLGGVFKNNVTNGVTKVPFLGDIPYIDRFFKRTSKTNTKEELLIFITPKLVNDNLSRGR</sequence>
<feature type="chain" id="PRO_5016862731" evidence="9">
    <location>
        <begin position="41"/>
        <end position="764"/>
    </location>
</feature>
<dbReference type="InterPro" id="IPR004846">
    <property type="entry name" value="T2SS/T3SS_dom"/>
</dbReference>
<dbReference type="InterPro" id="IPR011662">
    <property type="entry name" value="Secretin/TonB_short_N"/>
</dbReference>
<evidence type="ECO:0000313" key="12">
    <source>
        <dbReference type="Proteomes" id="UP000255193"/>
    </source>
</evidence>
<evidence type="ECO:0000259" key="10">
    <source>
        <dbReference type="SMART" id="SM00965"/>
    </source>
</evidence>
<reference evidence="11 12" key="1">
    <citation type="submission" date="2018-06" db="EMBL/GenBank/DDBJ databases">
        <authorList>
            <consortium name="Pathogen Informatics"/>
            <person name="Doyle S."/>
        </authorList>
    </citation>
    <scope>NUCLEOTIDE SEQUENCE [LARGE SCALE GENOMIC DNA]</scope>
    <source>
        <strain evidence="11 12">NCTC11091</strain>
    </source>
</reference>
<dbReference type="Proteomes" id="UP000255193">
    <property type="component" value="Unassembled WGS sequence"/>
</dbReference>
<proteinExistence type="inferred from homology"/>
<evidence type="ECO:0000256" key="8">
    <source>
        <dbReference type="RuleBase" id="RU004004"/>
    </source>
</evidence>
<evidence type="ECO:0000256" key="5">
    <source>
        <dbReference type="ARBA" id="ARBA00023136"/>
    </source>
</evidence>
<dbReference type="AlphaFoldDB" id="A0A378Q561"/>
<dbReference type="PANTHER" id="PTHR30604">
    <property type="entry name" value="PROTEIN TRANSPORT PROTEIN HOFQ"/>
    <property type="match status" value="1"/>
</dbReference>
<dbReference type="Pfam" id="PF03958">
    <property type="entry name" value="Secretin_N"/>
    <property type="match status" value="1"/>
</dbReference>
<comment type="similarity">
    <text evidence="7">Belongs to the bacterial secretin family.</text>
</comment>
<dbReference type="RefSeq" id="WP_067055473.1">
    <property type="nucleotide sequence ID" value="NZ_UGQA01000001.1"/>
</dbReference>
<feature type="signal peptide" evidence="9">
    <location>
        <begin position="1"/>
        <end position="40"/>
    </location>
</feature>
<dbReference type="InterPro" id="IPR013355">
    <property type="entry name" value="Pilus_4_PilQ"/>
</dbReference>
<dbReference type="SMART" id="SM00965">
    <property type="entry name" value="STN"/>
    <property type="match status" value="1"/>
</dbReference>
<evidence type="ECO:0000256" key="6">
    <source>
        <dbReference type="ARBA" id="ARBA00023237"/>
    </source>
</evidence>
<dbReference type="InterPro" id="IPR038591">
    <property type="entry name" value="NolW-like_sf"/>
</dbReference>
<dbReference type="NCBIfam" id="TIGR02515">
    <property type="entry name" value="IV_pilus_PilQ"/>
    <property type="match status" value="1"/>
</dbReference>
<dbReference type="InterPro" id="IPR051808">
    <property type="entry name" value="Type_IV_pilus_biogenesis"/>
</dbReference>
<dbReference type="PANTHER" id="PTHR30604:SF1">
    <property type="entry name" value="DNA UTILIZATION PROTEIN HOFQ"/>
    <property type="match status" value="1"/>
</dbReference>
<evidence type="ECO:0000256" key="2">
    <source>
        <dbReference type="ARBA" id="ARBA00022448"/>
    </source>
</evidence>